<comment type="caution">
    <text evidence="1">The sequence shown here is derived from an EMBL/GenBank/DDBJ whole genome shotgun (WGS) entry which is preliminary data.</text>
</comment>
<dbReference type="AlphaFoldDB" id="A0A930XVZ4"/>
<evidence type="ECO:0000313" key="2">
    <source>
        <dbReference type="Proteomes" id="UP000604381"/>
    </source>
</evidence>
<organism evidence="1 2">
    <name type="scientific">Candidatus Amphirhobacter heronislandensis</name>
    <dbReference type="NCBI Taxonomy" id="1732024"/>
    <lineage>
        <taxon>Bacteria</taxon>
        <taxon>Pseudomonadati</taxon>
        <taxon>Pseudomonadota</taxon>
        <taxon>Gammaproteobacteria</taxon>
        <taxon>Candidatus Tethybacterales</taxon>
        <taxon>Candidatus Tethybacteraceae</taxon>
        <taxon>Candidatus Amphirhobacter</taxon>
    </lineage>
</organism>
<keyword evidence="2" id="KW-1185">Reference proteome</keyword>
<accession>A0A930XVZ4</accession>
<name>A0A930XVZ4_9GAMM</name>
<gene>
    <name evidence="1" type="ORF">ISN26_00425</name>
</gene>
<evidence type="ECO:0000313" key="1">
    <source>
        <dbReference type="EMBL" id="MBF2734557.1"/>
    </source>
</evidence>
<dbReference type="Proteomes" id="UP000604381">
    <property type="component" value="Unassembled WGS sequence"/>
</dbReference>
<dbReference type="EMBL" id="JADHEI010000009">
    <property type="protein sequence ID" value="MBF2734557.1"/>
    <property type="molecule type" value="Genomic_DNA"/>
</dbReference>
<reference evidence="1" key="1">
    <citation type="submission" date="2020-10" db="EMBL/GenBank/DDBJ databases">
        <title>An improved Amphimedon queenslandica hologenome assembly reveals how three proteobacterial symbionts can extend the metabolic phenotypic of their marine sponge host.</title>
        <authorList>
            <person name="Degnan B."/>
            <person name="Degnan S."/>
            <person name="Xiang X."/>
        </authorList>
    </citation>
    <scope>NUCLEOTIDE SEQUENCE</scope>
    <source>
        <strain evidence="1">AqS2</strain>
    </source>
</reference>
<sequence>MSISLESLAVRPVERHSLRFKTRDNFEEACKQCTKEGFLVFRNGDESDLVGRLVRINRRHLIIEVDAASDLAL</sequence>
<protein>
    <submittedName>
        <fullName evidence="1">Uncharacterized protein</fullName>
    </submittedName>
</protein>
<proteinExistence type="predicted"/>